<evidence type="ECO:0000256" key="1">
    <source>
        <dbReference type="ARBA" id="ARBA00022490"/>
    </source>
</evidence>
<gene>
    <name evidence="4" type="primary">yhbC</name>
    <name evidence="4" type="ORF">TGUWTKB_6380</name>
</gene>
<dbReference type="STRING" id="1410383.TGUWTKB_6380"/>
<proteinExistence type="predicted"/>
<dbReference type="EMBL" id="AP014521">
    <property type="protein sequence ID" value="BAP58858.1"/>
    <property type="molecule type" value="Genomic_DNA"/>
</dbReference>
<dbReference type="RefSeq" id="WP_052459581.1">
    <property type="nucleotide sequence ID" value="NZ_AP014521.1"/>
</dbReference>
<dbReference type="PANTHER" id="PTHR33867:SF1">
    <property type="entry name" value="RIBOSOME MATURATION FACTOR RIMP"/>
    <property type="match status" value="1"/>
</dbReference>
<evidence type="ECO:0000313" key="4">
    <source>
        <dbReference type="EMBL" id="BAP58858.1"/>
    </source>
</evidence>
<protein>
    <submittedName>
        <fullName evidence="4">Ribosome maturation factor RimP</fullName>
    </submittedName>
</protein>
<reference evidence="5" key="1">
    <citation type="submission" date="2013-11" db="EMBL/GenBank/DDBJ databases">
        <title>Symbiont-containing voluminous jelly as an extraordinary maternal gift for overwintering insect nymphs.</title>
        <authorList>
            <person name="Kaiwa N."/>
            <person name="Hosokawa T."/>
            <person name="Nikoh N."/>
            <person name="Meng X.Y."/>
            <person name="Tanahashi M."/>
            <person name="Moriyama M."/>
            <person name="Maeda T."/>
            <person name="Yamaguchi K."/>
            <person name="Shigenobu S."/>
            <person name="Ito M."/>
            <person name="Fukatsu T."/>
        </authorList>
    </citation>
    <scope>NUCLEOTIDE SEQUENCE [LARGE SCALE GENOMIC DNA]</scope>
    <source>
        <strain evidence="5">UwTKB</strain>
    </source>
</reference>
<dbReference type="GO" id="GO:0005829">
    <property type="term" value="C:cytosol"/>
    <property type="evidence" value="ECO:0007669"/>
    <property type="project" value="TreeGrafter"/>
</dbReference>
<dbReference type="InterPro" id="IPR028989">
    <property type="entry name" value="RimP_N"/>
</dbReference>
<dbReference type="PANTHER" id="PTHR33867">
    <property type="entry name" value="RIBOSOME MATURATION FACTOR RIMP"/>
    <property type="match status" value="1"/>
</dbReference>
<keyword evidence="2" id="KW-0690">Ribosome biogenesis</keyword>
<dbReference type="OrthoDB" id="9805006at2"/>
<evidence type="ECO:0000313" key="5">
    <source>
        <dbReference type="Proteomes" id="UP000031627"/>
    </source>
</evidence>
<dbReference type="GO" id="GO:0006412">
    <property type="term" value="P:translation"/>
    <property type="evidence" value="ECO:0007669"/>
    <property type="project" value="TreeGrafter"/>
</dbReference>
<dbReference type="KEGG" id="sbw:TGUWTKB_6380"/>
<dbReference type="InterPro" id="IPR035956">
    <property type="entry name" value="RimP_N_sf"/>
</dbReference>
<feature type="domain" description="Ribosome maturation factor RimP N-terminal" evidence="3">
    <location>
        <begin position="10"/>
        <end position="81"/>
    </location>
</feature>
<dbReference type="InterPro" id="IPR003728">
    <property type="entry name" value="Ribosome_maturation_RimP"/>
</dbReference>
<evidence type="ECO:0000259" key="3">
    <source>
        <dbReference type="Pfam" id="PF02576"/>
    </source>
</evidence>
<dbReference type="AlphaFoldDB" id="A0A090AK93"/>
<organism evidence="4 5">
    <name type="scientific">Candidatus Tachikawaea gelatinosa</name>
    <dbReference type="NCBI Taxonomy" id="1410383"/>
    <lineage>
        <taxon>Bacteria</taxon>
        <taxon>Pseudomonadati</taxon>
        <taxon>Pseudomonadota</taxon>
        <taxon>Gammaproteobacteria</taxon>
        <taxon>Enterobacterales</taxon>
        <taxon>Enterobacteriaceae</taxon>
        <taxon>Candidatus Tachikawaea</taxon>
    </lineage>
</organism>
<sequence>MPLTEELKKLIQTSIKKLRYECIDIKFIKKKTINILRIYINKETGVTVDDCVNVSQKISELLDINDIFNVSYNLEISSPGLKKTTLSNKQYKNFRKKP</sequence>
<dbReference type="SUPFAM" id="SSF75420">
    <property type="entry name" value="YhbC-like, N-terminal domain"/>
    <property type="match status" value="1"/>
</dbReference>
<dbReference type="Pfam" id="PF02576">
    <property type="entry name" value="RimP_N"/>
    <property type="match status" value="1"/>
</dbReference>
<name>A0A090AK93_9ENTR</name>
<dbReference type="Gene3D" id="3.30.300.70">
    <property type="entry name" value="RimP-like superfamily, N-terminal"/>
    <property type="match status" value="1"/>
</dbReference>
<dbReference type="Proteomes" id="UP000031627">
    <property type="component" value="Chromosome"/>
</dbReference>
<evidence type="ECO:0000256" key="2">
    <source>
        <dbReference type="ARBA" id="ARBA00022517"/>
    </source>
</evidence>
<keyword evidence="5" id="KW-1185">Reference proteome</keyword>
<dbReference type="HOGENOM" id="CLU_159796_0_0_6"/>
<dbReference type="FunFam" id="3.30.300.70:FF:000001">
    <property type="entry name" value="Ribosome maturation factor RimP"/>
    <property type="match status" value="1"/>
</dbReference>
<accession>A0A090AK93</accession>
<dbReference type="GO" id="GO:0000028">
    <property type="term" value="P:ribosomal small subunit assembly"/>
    <property type="evidence" value="ECO:0007669"/>
    <property type="project" value="TreeGrafter"/>
</dbReference>
<keyword evidence="1" id="KW-0963">Cytoplasm</keyword>
<reference evidence="4 5" key="2">
    <citation type="journal article" date="2014" name="Curr. Biol.">
        <title>Symbiont-Supplemented Maternal Investment Underpinning Host's Ecological Adaptation.</title>
        <authorList>
            <person name="Kaiwa N."/>
            <person name="Hosokawa T."/>
            <person name="Nikoh N."/>
            <person name="Tanahashi M."/>
            <person name="Moriyama M."/>
            <person name="Meng X.Y."/>
            <person name="Maeda T."/>
            <person name="Yamaguchi K."/>
            <person name="Shigenobu S."/>
            <person name="Ito M."/>
            <person name="Fukatsu T."/>
        </authorList>
    </citation>
    <scope>NUCLEOTIDE SEQUENCE [LARGE SCALE GENOMIC DNA]</scope>
    <source>
        <strain evidence="4 5">UwTKB</strain>
    </source>
</reference>